<evidence type="ECO:0000313" key="3">
    <source>
        <dbReference type="Proteomes" id="UP000593594"/>
    </source>
</evidence>
<dbReference type="GO" id="GO:0004311">
    <property type="term" value="F:geranylgeranyl diphosphate synthase activity"/>
    <property type="evidence" value="ECO:0007669"/>
    <property type="project" value="InterPro"/>
</dbReference>
<dbReference type="Pfam" id="PF00494">
    <property type="entry name" value="SQS_PSY"/>
    <property type="match status" value="1"/>
</dbReference>
<dbReference type="Proteomes" id="UP000593594">
    <property type="component" value="Chromosome"/>
</dbReference>
<proteinExistence type="predicted"/>
<dbReference type="KEGG" id="kmn:HW532_17965"/>
<dbReference type="InterPro" id="IPR017828">
    <property type="entry name" value="SQ_synth_HpnD-like"/>
</dbReference>
<dbReference type="InterPro" id="IPR019845">
    <property type="entry name" value="Squalene/phytoene_synthase_CS"/>
</dbReference>
<accession>A0A7S8C8L2</accession>
<dbReference type="GO" id="GO:0051996">
    <property type="term" value="F:squalene synthase [NAD(P)H] activity"/>
    <property type="evidence" value="ECO:0007669"/>
    <property type="project" value="InterPro"/>
</dbReference>
<name>A0A7S8C8L2_9HYPH</name>
<reference evidence="2 3" key="1">
    <citation type="submission" date="2020-06" db="EMBL/GenBank/DDBJ databases">
        <title>Genome sequence of 2 isolates from Red Sea Mangroves.</title>
        <authorList>
            <person name="Sefrji F."/>
            <person name="Michoud G."/>
            <person name="Merlino G."/>
            <person name="Daffonchio D."/>
        </authorList>
    </citation>
    <scope>NUCLEOTIDE SEQUENCE [LARGE SCALE GENOMIC DNA]</scope>
    <source>
        <strain evidence="2 3">R1DC25</strain>
    </source>
</reference>
<organism evidence="2 3">
    <name type="scientific">Kaustia mangrovi</name>
    <dbReference type="NCBI Taxonomy" id="2593653"/>
    <lineage>
        <taxon>Bacteria</taxon>
        <taxon>Pseudomonadati</taxon>
        <taxon>Pseudomonadota</taxon>
        <taxon>Alphaproteobacteria</taxon>
        <taxon>Hyphomicrobiales</taxon>
        <taxon>Parvibaculaceae</taxon>
        <taxon>Kaustia</taxon>
    </lineage>
</organism>
<dbReference type="CDD" id="cd00683">
    <property type="entry name" value="Trans_IPPS_HH"/>
    <property type="match status" value="1"/>
</dbReference>
<dbReference type="PROSITE" id="PS01044">
    <property type="entry name" value="SQUALEN_PHYTOEN_SYN_1"/>
    <property type="match status" value="1"/>
</dbReference>
<dbReference type="EC" id="2.5.1.103" evidence="2"/>
<dbReference type="EMBL" id="CP058214">
    <property type="protein sequence ID" value="QPC45400.1"/>
    <property type="molecule type" value="Genomic_DNA"/>
</dbReference>
<dbReference type="InterPro" id="IPR008949">
    <property type="entry name" value="Isoprenoid_synthase_dom_sf"/>
</dbReference>
<evidence type="ECO:0000256" key="1">
    <source>
        <dbReference type="ARBA" id="ARBA00022679"/>
    </source>
</evidence>
<dbReference type="PROSITE" id="PS01045">
    <property type="entry name" value="SQUALEN_PHYTOEN_SYN_2"/>
    <property type="match status" value="1"/>
</dbReference>
<keyword evidence="3" id="KW-1185">Reference proteome</keyword>
<gene>
    <name evidence="2" type="primary">hpnD</name>
    <name evidence="2" type="ORF">HW532_17965</name>
</gene>
<dbReference type="PANTHER" id="PTHR31480">
    <property type="entry name" value="BIFUNCTIONAL LYCOPENE CYCLASE/PHYTOENE SYNTHASE"/>
    <property type="match status" value="1"/>
</dbReference>
<dbReference type="InterPro" id="IPR002060">
    <property type="entry name" value="Squ/phyt_synthse"/>
</dbReference>
<keyword evidence="1 2" id="KW-0808">Transferase</keyword>
<dbReference type="SFLD" id="SFLDG01212">
    <property type="entry name" value="Phytoene_synthase_like"/>
    <property type="match status" value="1"/>
</dbReference>
<dbReference type="SFLD" id="SFLDS00005">
    <property type="entry name" value="Isoprenoid_Synthase_Type_I"/>
    <property type="match status" value="1"/>
</dbReference>
<dbReference type="InterPro" id="IPR033904">
    <property type="entry name" value="Trans_IPPS_HH"/>
</dbReference>
<dbReference type="AlphaFoldDB" id="A0A7S8C8L2"/>
<evidence type="ECO:0000313" key="2">
    <source>
        <dbReference type="EMBL" id="QPC45400.1"/>
    </source>
</evidence>
<dbReference type="NCBIfam" id="TIGR03465">
    <property type="entry name" value="HpnD"/>
    <property type="match status" value="1"/>
</dbReference>
<dbReference type="Gene3D" id="1.10.600.10">
    <property type="entry name" value="Farnesyl Diphosphate Synthase"/>
    <property type="match status" value="1"/>
</dbReference>
<protein>
    <submittedName>
        <fullName evidence="2">Presqualene diphosphate synthase HpnD</fullName>
        <ecNumber evidence="2">2.5.1.103</ecNumber>
    </submittedName>
</protein>
<dbReference type="SFLD" id="SFLDG01018">
    <property type="entry name" value="Squalene/Phytoene_Synthase_Lik"/>
    <property type="match status" value="1"/>
</dbReference>
<dbReference type="SUPFAM" id="SSF48576">
    <property type="entry name" value="Terpenoid synthases"/>
    <property type="match status" value="1"/>
</dbReference>
<dbReference type="InterPro" id="IPR044843">
    <property type="entry name" value="Trans_IPPS_bact-type"/>
</dbReference>
<dbReference type="GO" id="GO:0016117">
    <property type="term" value="P:carotenoid biosynthetic process"/>
    <property type="evidence" value="ECO:0007669"/>
    <property type="project" value="InterPro"/>
</dbReference>
<sequence>MVRQASTSFYWAMRLLPGEKRRAIFAVYAFCRNVDDIADDEGWTLGEKRRALKDWEDALDRLYEGGLPEGLVARALKEPIARFGLARADFQAVIDGMEMDAGEPIVAPPRAELDLYCDRVAAAVGRLCVCIFGEPGEAGRRVADALGRALQLTNILRDVHEDAERDRLYLPRELIEAEGLPSGDLPAILASPRYPAVWRALAGEAERAFSDAGTALAACDRARMRPARIMMEVYRRNLARMQALSDTDIADPAVPKRLVGKAEKLAIALRYGIL</sequence>